<keyword evidence="2" id="KW-1185">Reference proteome</keyword>
<dbReference type="Gramene" id="KQK95801">
    <property type="protein sequence ID" value="KQK95801"/>
    <property type="gene ID" value="SETIT_027534mg"/>
</dbReference>
<protein>
    <submittedName>
        <fullName evidence="1">Uncharacterized protein</fullName>
    </submittedName>
</protein>
<dbReference type="EnsemblPlants" id="KQK95801">
    <property type="protein sequence ID" value="KQK95801"/>
    <property type="gene ID" value="SETIT_027534mg"/>
</dbReference>
<accession>K3ZLS3</accession>
<name>K3ZLS3_SETIT</name>
<proteinExistence type="predicted"/>
<reference evidence="2" key="1">
    <citation type="journal article" date="2012" name="Nat. Biotechnol.">
        <title>Reference genome sequence of the model plant Setaria.</title>
        <authorList>
            <person name="Bennetzen J.L."/>
            <person name="Schmutz J."/>
            <person name="Wang H."/>
            <person name="Percifield R."/>
            <person name="Hawkins J."/>
            <person name="Pontaroli A.C."/>
            <person name="Estep M."/>
            <person name="Feng L."/>
            <person name="Vaughn J.N."/>
            <person name="Grimwood J."/>
            <person name="Jenkins J."/>
            <person name="Barry K."/>
            <person name="Lindquist E."/>
            <person name="Hellsten U."/>
            <person name="Deshpande S."/>
            <person name="Wang X."/>
            <person name="Wu X."/>
            <person name="Mitros T."/>
            <person name="Triplett J."/>
            <person name="Yang X."/>
            <person name="Ye C.Y."/>
            <person name="Mauro-Herrera M."/>
            <person name="Wang L."/>
            <person name="Li P."/>
            <person name="Sharma M."/>
            <person name="Sharma R."/>
            <person name="Ronald P.C."/>
            <person name="Panaud O."/>
            <person name="Kellogg E.A."/>
            <person name="Brutnell T.P."/>
            <person name="Doust A.N."/>
            <person name="Tuskan G.A."/>
            <person name="Rokhsar D."/>
            <person name="Devos K.M."/>
        </authorList>
    </citation>
    <scope>NUCLEOTIDE SEQUENCE [LARGE SCALE GENOMIC DNA]</scope>
    <source>
        <strain evidence="2">cv. Yugu1</strain>
    </source>
</reference>
<sequence>METLRMHQTYYNSKIHKQQTDEQPHLHAKLQHCLTELSEMFQEKTLTEFNTISQAYIQFFMRNLASKSSLNTA</sequence>
<dbReference type="AlphaFoldDB" id="K3ZLS3"/>
<dbReference type="HOGENOM" id="CLU_2709537_0_0_1"/>
<organism evidence="1 2">
    <name type="scientific">Setaria italica</name>
    <name type="common">Foxtail millet</name>
    <name type="synonym">Panicum italicum</name>
    <dbReference type="NCBI Taxonomy" id="4555"/>
    <lineage>
        <taxon>Eukaryota</taxon>
        <taxon>Viridiplantae</taxon>
        <taxon>Streptophyta</taxon>
        <taxon>Embryophyta</taxon>
        <taxon>Tracheophyta</taxon>
        <taxon>Spermatophyta</taxon>
        <taxon>Magnoliopsida</taxon>
        <taxon>Liliopsida</taxon>
        <taxon>Poales</taxon>
        <taxon>Poaceae</taxon>
        <taxon>PACMAD clade</taxon>
        <taxon>Panicoideae</taxon>
        <taxon>Panicodae</taxon>
        <taxon>Paniceae</taxon>
        <taxon>Cenchrinae</taxon>
        <taxon>Setaria</taxon>
    </lineage>
</organism>
<dbReference type="InParanoid" id="K3ZLS3"/>
<evidence type="ECO:0000313" key="1">
    <source>
        <dbReference type="EnsemblPlants" id="KQK95801"/>
    </source>
</evidence>
<dbReference type="EMBL" id="AGNK02005220">
    <property type="status" value="NOT_ANNOTATED_CDS"/>
    <property type="molecule type" value="Genomic_DNA"/>
</dbReference>
<evidence type="ECO:0000313" key="2">
    <source>
        <dbReference type="Proteomes" id="UP000004995"/>
    </source>
</evidence>
<dbReference type="Proteomes" id="UP000004995">
    <property type="component" value="Unassembled WGS sequence"/>
</dbReference>
<reference evidence="1" key="2">
    <citation type="submission" date="2018-08" db="UniProtKB">
        <authorList>
            <consortium name="EnsemblPlants"/>
        </authorList>
    </citation>
    <scope>IDENTIFICATION</scope>
    <source>
        <strain evidence="1">Yugu1</strain>
    </source>
</reference>